<accession>A0A1B7L8C6</accession>
<name>A0A1B7L8C6_9ENTR</name>
<keyword evidence="2" id="KW-1185">Reference proteome</keyword>
<evidence type="ECO:0000313" key="2">
    <source>
        <dbReference type="Proteomes" id="UP000078225"/>
    </source>
</evidence>
<proteinExistence type="predicted"/>
<reference evidence="2" key="1">
    <citation type="submission" date="2016-05" db="EMBL/GenBank/DDBJ databases">
        <authorList>
            <person name="Behera P."/>
            <person name="Vaishampayan P."/>
            <person name="Singh N."/>
            <person name="Raina V."/>
            <person name="Suar M."/>
            <person name="Pattnaik A."/>
            <person name="Rastogi G."/>
        </authorList>
    </citation>
    <scope>NUCLEOTIDE SEQUENCE [LARGE SCALE GENOMIC DNA]</scope>
    <source>
        <strain evidence="2">MP23</strain>
    </source>
</reference>
<dbReference type="OrthoDB" id="5986966at2"/>
<dbReference type="RefSeq" id="WP_023277096.1">
    <property type="nucleotide sequence ID" value="NZ_LYRP01000001.1"/>
</dbReference>
<dbReference type="Gene3D" id="1.10.238.160">
    <property type="match status" value="1"/>
</dbReference>
<dbReference type="InterPro" id="IPR009061">
    <property type="entry name" value="DNA-bd_dom_put_sf"/>
</dbReference>
<evidence type="ECO:0000313" key="1">
    <source>
        <dbReference type="EMBL" id="OAT78471.1"/>
    </source>
</evidence>
<gene>
    <name evidence="1" type="ORF">A9B99_01695</name>
</gene>
<dbReference type="InterPro" id="IPR010260">
    <property type="entry name" value="AlpA"/>
</dbReference>
<dbReference type="SUPFAM" id="SSF46955">
    <property type="entry name" value="Putative DNA-binding domain"/>
    <property type="match status" value="1"/>
</dbReference>
<protein>
    <submittedName>
        <fullName evidence="1">Transcriptional regulator</fullName>
    </submittedName>
</protein>
<dbReference type="EMBL" id="LYRP01000001">
    <property type="protein sequence ID" value="OAT78471.1"/>
    <property type="molecule type" value="Genomic_DNA"/>
</dbReference>
<comment type="caution">
    <text evidence="1">The sequence shown here is derived from an EMBL/GenBank/DDBJ whole genome shotgun (WGS) entry which is preliminary data.</text>
</comment>
<dbReference type="STRING" id="1691903.A9B99_01695"/>
<dbReference type="Pfam" id="PF05930">
    <property type="entry name" value="Phage_AlpA"/>
    <property type="match status" value="1"/>
</dbReference>
<dbReference type="Proteomes" id="UP000078225">
    <property type="component" value="Unassembled WGS sequence"/>
</dbReference>
<organism evidence="1 2">
    <name type="scientific">Mangrovibacter phragmitis</name>
    <dbReference type="NCBI Taxonomy" id="1691903"/>
    <lineage>
        <taxon>Bacteria</taxon>
        <taxon>Pseudomonadati</taxon>
        <taxon>Pseudomonadota</taxon>
        <taxon>Gammaproteobacteria</taxon>
        <taxon>Enterobacterales</taxon>
        <taxon>Enterobacteriaceae</taxon>
        <taxon>Mangrovibacter</taxon>
    </lineage>
</organism>
<dbReference type="AlphaFoldDB" id="A0A1B7L8C6"/>
<sequence length="64" mass="7405">MNKGRLIKIDEVTRLCAMSRATLYRMLASNNFPPQVSVTGGRAVAWYEADIYKWINERPSKKEE</sequence>